<sequence>MRWNGGRAPGTRQIREIMMNKPFIETDMATMKGQSHNRHYFIKSTILKKISFHPRKCILFSVFNSNRKRVYVYSRAGNEMKSEVSIMGYIAPVPHYQYMQYAEREISKDYDPFTFMPVTRIRPLVNKDQQYDGSLSDGNIEKFGNRKRSSKSEHISSEFLADITGKGKYVNEYV</sequence>
<organism evidence="1 2">
    <name type="scientific">Bacillus salacetis</name>
    <dbReference type="NCBI Taxonomy" id="2315464"/>
    <lineage>
        <taxon>Bacteria</taxon>
        <taxon>Bacillati</taxon>
        <taxon>Bacillota</taxon>
        <taxon>Bacilli</taxon>
        <taxon>Bacillales</taxon>
        <taxon>Bacillaceae</taxon>
        <taxon>Bacillus</taxon>
    </lineage>
</organism>
<dbReference type="Proteomes" id="UP000265801">
    <property type="component" value="Unassembled WGS sequence"/>
</dbReference>
<name>A0A3A1QSD6_9BACI</name>
<comment type="caution">
    <text evidence="1">The sequence shown here is derived from an EMBL/GenBank/DDBJ whole genome shotgun (WGS) entry which is preliminary data.</text>
</comment>
<keyword evidence="2" id="KW-1185">Reference proteome</keyword>
<accession>A0A3A1QSD6</accession>
<proteinExistence type="predicted"/>
<dbReference type="RefSeq" id="WP_119548572.1">
    <property type="nucleotide sequence ID" value="NZ_QXIR01000027.1"/>
</dbReference>
<reference evidence="1 2" key="1">
    <citation type="submission" date="2018-09" db="EMBL/GenBank/DDBJ databases">
        <title>Bacillus saliacetes sp. nov., isolated from Thai shrimp paste (Ka-pi).</title>
        <authorList>
            <person name="Daroonpunt R."/>
            <person name="Tanasupawat S."/>
            <person name="Yiamsombut S."/>
        </authorList>
    </citation>
    <scope>NUCLEOTIDE SEQUENCE [LARGE SCALE GENOMIC DNA]</scope>
    <source>
        <strain evidence="1 2">SKP7-4</strain>
    </source>
</reference>
<dbReference type="AlphaFoldDB" id="A0A3A1QSD6"/>
<gene>
    <name evidence="1" type="ORF">D3H55_17270</name>
</gene>
<protein>
    <submittedName>
        <fullName evidence="1">Uncharacterized protein</fullName>
    </submittedName>
</protein>
<dbReference type="EMBL" id="QXIR01000027">
    <property type="protein sequence ID" value="RIW30195.1"/>
    <property type="molecule type" value="Genomic_DNA"/>
</dbReference>
<evidence type="ECO:0000313" key="1">
    <source>
        <dbReference type="EMBL" id="RIW30195.1"/>
    </source>
</evidence>
<evidence type="ECO:0000313" key="2">
    <source>
        <dbReference type="Proteomes" id="UP000265801"/>
    </source>
</evidence>